<proteinExistence type="predicted"/>
<comment type="caution">
    <text evidence="1">The sequence shown here is derived from an EMBL/GenBank/DDBJ whole genome shotgun (WGS) entry which is preliminary data.</text>
</comment>
<name>A0ABT3GRV4_9BACT</name>
<gene>
    <name evidence="1" type="ORF">OKA05_27010</name>
</gene>
<keyword evidence="2" id="KW-1185">Reference proteome</keyword>
<organism evidence="1 2">
    <name type="scientific">Luteolibacter arcticus</name>
    <dbReference type="NCBI Taxonomy" id="1581411"/>
    <lineage>
        <taxon>Bacteria</taxon>
        <taxon>Pseudomonadati</taxon>
        <taxon>Verrucomicrobiota</taxon>
        <taxon>Verrucomicrobiia</taxon>
        <taxon>Verrucomicrobiales</taxon>
        <taxon>Verrucomicrobiaceae</taxon>
        <taxon>Luteolibacter</taxon>
    </lineage>
</organism>
<protein>
    <submittedName>
        <fullName evidence="1">Uncharacterized protein</fullName>
    </submittedName>
</protein>
<sequence>MPQFLHLTDDREIAMIRKNGIKAHEIRGRESKGVYATPVLQDYYRSHQWLRELRRSGIKLISAVQFRADDEVPVTIGRFNKEPLETTAAEAVRIFMEHDTGMGLEVIFPESILASSITRIYTPDQVVGWRYYPESHSDGRKPCGCPYCQRGQIKNRKLREADRDG</sequence>
<evidence type="ECO:0000313" key="1">
    <source>
        <dbReference type="EMBL" id="MCW1926237.1"/>
    </source>
</evidence>
<dbReference type="RefSeq" id="WP_264490345.1">
    <property type="nucleotide sequence ID" value="NZ_JAPDDT010000023.1"/>
</dbReference>
<accession>A0ABT3GRV4</accession>
<dbReference type="EMBL" id="JAPDDT010000023">
    <property type="protein sequence ID" value="MCW1926237.1"/>
    <property type="molecule type" value="Genomic_DNA"/>
</dbReference>
<reference evidence="1 2" key="1">
    <citation type="submission" date="2022-10" db="EMBL/GenBank/DDBJ databases">
        <title>Luteolibacter arcticus strain CCTCC AB 2014275, whole genome shotgun sequencing project.</title>
        <authorList>
            <person name="Zhao G."/>
            <person name="Shen L."/>
        </authorList>
    </citation>
    <scope>NUCLEOTIDE SEQUENCE [LARGE SCALE GENOMIC DNA]</scope>
    <source>
        <strain evidence="1 2">CCTCC AB 2014275</strain>
    </source>
</reference>
<dbReference type="Proteomes" id="UP001320876">
    <property type="component" value="Unassembled WGS sequence"/>
</dbReference>
<evidence type="ECO:0000313" key="2">
    <source>
        <dbReference type="Proteomes" id="UP001320876"/>
    </source>
</evidence>